<evidence type="ECO:0000313" key="2">
    <source>
        <dbReference type="RefSeq" id="XP_075095259.1"/>
    </source>
</evidence>
<keyword evidence="1" id="KW-1185">Reference proteome</keyword>
<gene>
    <name evidence="2" type="primary">LOC142173545</name>
</gene>
<reference evidence="2" key="2">
    <citation type="submission" date="2025-08" db="UniProtKB">
        <authorList>
            <consortium name="RefSeq"/>
        </authorList>
    </citation>
    <scope>IDENTIFICATION</scope>
    <source>
        <tissue evidence="2">Leaf</tissue>
    </source>
</reference>
<evidence type="ECO:0000313" key="1">
    <source>
        <dbReference type="Proteomes" id="UP000790787"/>
    </source>
</evidence>
<dbReference type="RefSeq" id="XP_075095259.1">
    <property type="nucleotide sequence ID" value="XM_075239158.1"/>
</dbReference>
<accession>A0AC58TDH2</accession>
<dbReference type="Proteomes" id="UP000790787">
    <property type="component" value="Chromosome 19"/>
</dbReference>
<organism evidence="1 2">
    <name type="scientific">Nicotiana tabacum</name>
    <name type="common">Common tobacco</name>
    <dbReference type="NCBI Taxonomy" id="4097"/>
    <lineage>
        <taxon>Eukaryota</taxon>
        <taxon>Viridiplantae</taxon>
        <taxon>Streptophyta</taxon>
        <taxon>Embryophyta</taxon>
        <taxon>Tracheophyta</taxon>
        <taxon>Spermatophyta</taxon>
        <taxon>Magnoliopsida</taxon>
        <taxon>eudicotyledons</taxon>
        <taxon>Gunneridae</taxon>
        <taxon>Pentapetalae</taxon>
        <taxon>asterids</taxon>
        <taxon>lamiids</taxon>
        <taxon>Solanales</taxon>
        <taxon>Solanaceae</taxon>
        <taxon>Nicotianoideae</taxon>
        <taxon>Nicotianeae</taxon>
        <taxon>Nicotiana</taxon>
    </lineage>
</organism>
<proteinExistence type="predicted"/>
<sequence>MQGVSFDSDMLVLPIGGCNMVLGIQWLVPLGDILWNFRKVKMEFTIMGKKVSLRGIQPPAAKLIQSEESQRGAASLFSLEAQAQDHEKTAELHSVLLKYNDIYEEPKELPPSREHEHKIVLKEGTASINKRPYKYPAIQKDEIEKMIDEMLNSGVLRHSTSPYSSPIVLFQLVRSFDPFGRSFPDFKEFVVEIDALGEGIGAVLAQDNRLIAFFSKGLSDFIEGLLKASGKEVIFVVVDRLSKAAHIMALKHPYTALEVAQSFMDGVFRLHDMPKTIVSDMNKVSTSKFWQELFKLQKVSLLTYSAYHPQIDGQTEVANIYLECYLRCMTFEKPKEWPLWLPLA</sequence>
<name>A0AC58TDH2_TOBAC</name>
<protein>
    <submittedName>
        <fullName evidence="2">Uncharacterized protein LOC142173545</fullName>
    </submittedName>
</protein>
<reference evidence="1" key="1">
    <citation type="journal article" date="2014" name="Nat. Commun.">
        <title>The tobacco genome sequence and its comparison with those of tomato and potato.</title>
        <authorList>
            <person name="Sierro N."/>
            <person name="Battey J.N."/>
            <person name="Ouadi S."/>
            <person name="Bakaher N."/>
            <person name="Bovet L."/>
            <person name="Willig A."/>
            <person name="Goepfert S."/>
            <person name="Peitsch M.C."/>
            <person name="Ivanov N.V."/>
        </authorList>
    </citation>
    <scope>NUCLEOTIDE SEQUENCE [LARGE SCALE GENOMIC DNA]</scope>
</reference>